<proteinExistence type="predicted"/>
<sequence>MRFTHSKIRRQNLGTGRPHPDLVVVAVGQEEDPTCDSTNSGS</sequence>
<evidence type="ECO:0000256" key="1">
    <source>
        <dbReference type="SAM" id="MobiDB-lite"/>
    </source>
</evidence>
<organism evidence="2">
    <name type="scientific">Manihot esculenta</name>
    <name type="common">Cassava</name>
    <name type="synonym">Jatropha manihot</name>
    <dbReference type="NCBI Taxonomy" id="3983"/>
    <lineage>
        <taxon>Eukaryota</taxon>
        <taxon>Viridiplantae</taxon>
        <taxon>Streptophyta</taxon>
        <taxon>Embryophyta</taxon>
        <taxon>Tracheophyta</taxon>
        <taxon>Spermatophyta</taxon>
        <taxon>Magnoliopsida</taxon>
        <taxon>eudicotyledons</taxon>
        <taxon>Gunneridae</taxon>
        <taxon>Pentapetalae</taxon>
        <taxon>rosids</taxon>
        <taxon>fabids</taxon>
        <taxon>Malpighiales</taxon>
        <taxon>Euphorbiaceae</taxon>
        <taxon>Crotonoideae</taxon>
        <taxon>Manihoteae</taxon>
        <taxon>Manihot</taxon>
    </lineage>
</organism>
<evidence type="ECO:0000313" key="2">
    <source>
        <dbReference type="EMBL" id="OAY29982.1"/>
    </source>
</evidence>
<dbReference type="EMBL" id="CM004401">
    <property type="protein sequence ID" value="OAY29982.1"/>
    <property type="molecule type" value="Genomic_DNA"/>
</dbReference>
<feature type="compositionally biased region" description="Basic residues" evidence="1">
    <location>
        <begin position="1"/>
        <end position="10"/>
    </location>
</feature>
<feature type="region of interest" description="Disordered" evidence="1">
    <location>
        <begin position="1"/>
        <end position="21"/>
    </location>
</feature>
<gene>
    <name evidence="2" type="ORF">MANES_15G187400</name>
</gene>
<protein>
    <submittedName>
        <fullName evidence="2">Uncharacterized protein</fullName>
    </submittedName>
</protein>
<dbReference type="AlphaFoldDB" id="A0A2C9UHB0"/>
<reference evidence="2" key="1">
    <citation type="submission" date="2016-02" db="EMBL/GenBank/DDBJ databases">
        <title>WGS assembly of Manihot esculenta.</title>
        <authorList>
            <person name="Bredeson J.V."/>
            <person name="Prochnik S.E."/>
            <person name="Lyons J.B."/>
            <person name="Schmutz J."/>
            <person name="Grimwood J."/>
            <person name="Vrebalov J."/>
            <person name="Bart R.S."/>
            <person name="Amuge T."/>
            <person name="Ferguson M.E."/>
            <person name="Green R."/>
            <person name="Putnam N."/>
            <person name="Stites J."/>
            <person name="Rounsley S."/>
            <person name="Rokhsar D.S."/>
        </authorList>
    </citation>
    <scope>NUCLEOTIDE SEQUENCE [LARGE SCALE GENOMIC DNA]</scope>
    <source>
        <tissue evidence="2">Leaf</tissue>
    </source>
</reference>
<name>A0A2C9UHB0_MANES</name>
<accession>A0A2C9UHB0</accession>